<dbReference type="Gene3D" id="1.10.510.10">
    <property type="entry name" value="Transferase(Phosphotransferase) domain 1"/>
    <property type="match status" value="1"/>
</dbReference>
<dbReference type="SUPFAM" id="SSF56112">
    <property type="entry name" value="Protein kinase-like (PK-like)"/>
    <property type="match status" value="1"/>
</dbReference>
<dbReference type="CDD" id="cd14014">
    <property type="entry name" value="STKc_PknB_like"/>
    <property type="match status" value="1"/>
</dbReference>
<keyword evidence="10" id="KW-1185">Reference proteome</keyword>
<evidence type="ECO:0000256" key="7">
    <source>
        <dbReference type="SAM" id="MobiDB-lite"/>
    </source>
</evidence>
<dbReference type="EMBL" id="JAOYFB010000041">
    <property type="protein sequence ID" value="KAK4045153.1"/>
    <property type="molecule type" value="Genomic_DNA"/>
</dbReference>
<proteinExistence type="inferred from homology"/>
<comment type="similarity">
    <text evidence="1">Belongs to the protein kinase superfamily. TKL Ser/Thr protein kinase family. ROCO subfamily.</text>
</comment>
<dbReference type="PROSITE" id="PS50011">
    <property type="entry name" value="PROTEIN_KINASE_DOM"/>
    <property type="match status" value="1"/>
</dbReference>
<dbReference type="Proteomes" id="UP001234178">
    <property type="component" value="Unassembled WGS sequence"/>
</dbReference>
<dbReference type="EC" id="2.7.11.1" evidence="2"/>
<dbReference type="InterPro" id="IPR001245">
    <property type="entry name" value="Ser-Thr/Tyr_kinase_cat_dom"/>
</dbReference>
<feature type="region of interest" description="Disordered" evidence="7">
    <location>
        <begin position="669"/>
        <end position="692"/>
    </location>
</feature>
<dbReference type="InterPro" id="IPR000719">
    <property type="entry name" value="Prot_kinase_dom"/>
</dbReference>
<dbReference type="Pfam" id="PF07714">
    <property type="entry name" value="PK_Tyr_Ser-Thr"/>
    <property type="match status" value="1"/>
</dbReference>
<organism evidence="9 10">
    <name type="scientific">Daphnia magna</name>
    <dbReference type="NCBI Taxonomy" id="35525"/>
    <lineage>
        <taxon>Eukaryota</taxon>
        <taxon>Metazoa</taxon>
        <taxon>Ecdysozoa</taxon>
        <taxon>Arthropoda</taxon>
        <taxon>Crustacea</taxon>
        <taxon>Branchiopoda</taxon>
        <taxon>Diplostraca</taxon>
        <taxon>Cladocera</taxon>
        <taxon>Anomopoda</taxon>
        <taxon>Daphniidae</taxon>
        <taxon>Daphnia</taxon>
    </lineage>
</organism>
<keyword evidence="3" id="KW-0808">Transferase</keyword>
<comment type="caution">
    <text evidence="9">The sequence shown here is derived from an EMBL/GenBank/DDBJ whole genome shotgun (WGS) entry which is preliminary data.</text>
</comment>
<protein>
    <recommendedName>
        <fullName evidence="2">non-specific serine/threonine protein kinase</fullName>
        <ecNumber evidence="2">2.7.11.1</ecNumber>
    </recommendedName>
</protein>
<evidence type="ECO:0000313" key="10">
    <source>
        <dbReference type="Proteomes" id="UP001234178"/>
    </source>
</evidence>
<feature type="domain" description="Protein kinase" evidence="8">
    <location>
        <begin position="1"/>
        <end position="243"/>
    </location>
</feature>
<evidence type="ECO:0000256" key="5">
    <source>
        <dbReference type="ARBA" id="ARBA00022777"/>
    </source>
</evidence>
<evidence type="ECO:0000313" key="9">
    <source>
        <dbReference type="EMBL" id="KAK4045153.1"/>
    </source>
</evidence>
<dbReference type="InterPro" id="IPR008266">
    <property type="entry name" value="Tyr_kinase_AS"/>
</dbReference>
<dbReference type="InterPro" id="IPR027417">
    <property type="entry name" value="P-loop_NTPase"/>
</dbReference>
<name>A0ABR0B9A4_9CRUS</name>
<keyword evidence="5" id="KW-0418">Kinase</keyword>
<accession>A0ABR0B9A4</accession>
<evidence type="ECO:0000259" key="8">
    <source>
        <dbReference type="PROSITE" id="PS50011"/>
    </source>
</evidence>
<dbReference type="SUPFAM" id="SSF52540">
    <property type="entry name" value="P-loop containing nucleoside triphosphate hydrolases"/>
    <property type="match status" value="1"/>
</dbReference>
<dbReference type="InterPro" id="IPR011009">
    <property type="entry name" value="Kinase-like_dom_sf"/>
</dbReference>
<evidence type="ECO:0000256" key="6">
    <source>
        <dbReference type="ARBA" id="ARBA00022840"/>
    </source>
</evidence>
<gene>
    <name evidence="9" type="ORF">OUZ56_032561</name>
</gene>
<dbReference type="Gene3D" id="1.25.40.10">
    <property type="entry name" value="Tetratricopeptide repeat domain"/>
    <property type="match status" value="1"/>
</dbReference>
<dbReference type="PANTHER" id="PTHR43671">
    <property type="entry name" value="SERINE/THREONINE-PROTEIN KINASE NEK"/>
    <property type="match status" value="1"/>
</dbReference>
<evidence type="ECO:0000256" key="4">
    <source>
        <dbReference type="ARBA" id="ARBA00022741"/>
    </source>
</evidence>
<sequence>MFAAEGRLAVLLRHPNLVHTFEAGFDGSGPFIRMELLRGADLRGVLTRGKRRPEVPNAATNPAIPAARWATIPLDAALTIVADAADALHHAHELTDHGEPLELVHRDVSPHNIFVTIEGIVKVLDFGIARTAHRGWETQEGTLKGKVPYMAPEQLKATTLDRRTDIYALGVVLYELTVGRLPYPVSQNSDVPLMLAIARHDVVAPCEVAQGYPPELEAVVLRALAFRATQRFATGAEFADALRGVAMRLGLTLGPTATRPLVEVERSAFQNAVELPATDLQTVQAPTCRAIVAVEQLGPATLFTLAGAIDEHFAGASLGAALRGPTVLDVSGIRRVTSYGVREWFAFLGALGDAPCTLFGCPDAVLSQIEMVRGFRGPTTVAAAEAPYHCDHCGHDFVALVLPPARGERASGASTIATRLCVSCGRDAKLDADDVTYAPLGVDVPAAFEGPVRELARRREEEERALVAKSVNDGRTTLLLRRPPAKPLRWHKLLDGVEGGLLLDLTAWPALDDAEATSLAKALRTLGDVTRLELPRLPLALFHALRRESLPYPVVAKQVARIAPCPSCGTPRVAVGALSGDLAEVAAPPALRCVQCALVLGEDAAPAHAPVAAPALAPIAGPSPSPAPTAAGTDESVAVAAPNAALLRYLVLFLLLVAALSLSASPPQAFSPVRGNRGPRPQYSPPADSPVSEVPVASNGALVAVLERNRTVAGRIARVLKAATGVPLVAVEDDPATLRSQLSADPQLLACEASEIELAVDWASDRYPNLKIIAWTQDDVEALLPIVEANRSIVGVVGWPSFASMPRPWELLQLARKAMPSSDRRDAPAELPSLTDTIPWGGTVVKYVPRTSRERDLVVADVAVHAERLGATSRTAQRAGEVTHEFLMNAMYDAPVDSLGNPLFAHDRKQDVSLGRDHAPTLRVGGDGMTFAVQIRDPFGGLDRATLLLSIRRGRAASGGGQQVLDTSNGGAGLGLFRCYAAAQVLAVEVIPGHATQITAWFDLDIPPREARRERPTSLARIVIPRRISWLVGPAGIGKSYLLARLVEAATREGKRVATIAFPTPLADLTARFALPPGSSVDHLARPLVARGGIVFVDCGPDGTLGSADGERDDAVLLLARLAAENATVVAARRALPSSSVLGGIATSPDAVYAVEPLGVPAPDAPFSVACAAPSVALFLRVHSSFSGAGAGSFPLDATSLRGVVSFVRAVDGFPGPIVAFARRLAERAGGEAISERTPAWRGNGRTAANARPVRDVLEFAFDPDADAVRRAHEAALRTALARISPETLQRLVALAPFDGGDAAAAEDGAARVAGLVQTLADGRTRPLASLRRVLFPDGIPSAARAHFVTQIANRFQNVGDASEILRFDARLDGEVRDDVERAFLWAQELELHERVAPLAIVVARMALGAGMAFDAVRVLEAALTFGQTAPTSSRRASFHQLAPAISLLLGVARIFRGDPAARNDLRNAEKEGDRHLQALAIAYRGLHEGLSDDANRGLALVQRAFARAAAPCPPAVRGRILKNEANLLLEASRPAELVLREARACFSAVGDRREIAFVDLILATVLCDEGRFVEANDAARAALEVFRRLGDSRSEGRVRHVLGLLATDAGDVSAAQGHFDDAIDRFRATGDRKSEAQATASQAALAVERGDLSAARVLVDGALALFEGRDEPEQALSWALLGYLEARNGRPSAAHVAFGRARKFARGDTRTARSDAVALFARIFDDPESLQTAFAARTRNAEREEVRLAWRILGGAAPAASRAIEVATDGSFVRFPDGTNADFSRRPVLRRLLVALLDGRRHAPGSVIGFEQLLPFVWPDRSAGNAGNANRLYVAVKRLRAEGFNEAIASVPGGYRFADDPPIREVSPR</sequence>
<dbReference type="InterPro" id="IPR050660">
    <property type="entry name" value="NEK_Ser/Thr_kinase"/>
</dbReference>
<evidence type="ECO:0000256" key="1">
    <source>
        <dbReference type="ARBA" id="ARBA00008171"/>
    </source>
</evidence>
<keyword evidence="4" id="KW-0547">Nucleotide-binding</keyword>
<dbReference type="PROSITE" id="PS00109">
    <property type="entry name" value="PROTEIN_KINASE_TYR"/>
    <property type="match status" value="1"/>
</dbReference>
<dbReference type="PANTHER" id="PTHR43671:SF13">
    <property type="entry name" value="SERINE_THREONINE-PROTEIN KINASE NEK2"/>
    <property type="match status" value="1"/>
</dbReference>
<reference evidence="9 10" key="1">
    <citation type="journal article" date="2023" name="Nucleic Acids Res.">
        <title>The hologenome of Daphnia magna reveals possible DNA methylation and microbiome-mediated evolution of the host genome.</title>
        <authorList>
            <person name="Chaturvedi A."/>
            <person name="Li X."/>
            <person name="Dhandapani V."/>
            <person name="Marshall H."/>
            <person name="Kissane S."/>
            <person name="Cuenca-Cambronero M."/>
            <person name="Asole G."/>
            <person name="Calvet F."/>
            <person name="Ruiz-Romero M."/>
            <person name="Marangio P."/>
            <person name="Guigo R."/>
            <person name="Rago D."/>
            <person name="Mirbahai L."/>
            <person name="Eastwood N."/>
            <person name="Colbourne J.K."/>
            <person name="Zhou J."/>
            <person name="Mallon E."/>
            <person name="Orsini L."/>
        </authorList>
    </citation>
    <scope>NUCLEOTIDE SEQUENCE [LARGE SCALE GENOMIC DNA]</scope>
    <source>
        <strain evidence="9">LRV0_1</strain>
    </source>
</reference>
<dbReference type="InterPro" id="IPR011990">
    <property type="entry name" value="TPR-like_helical_dom_sf"/>
</dbReference>
<keyword evidence="6" id="KW-0067">ATP-binding</keyword>
<evidence type="ECO:0000256" key="3">
    <source>
        <dbReference type="ARBA" id="ARBA00022679"/>
    </source>
</evidence>
<dbReference type="SUPFAM" id="SSF48452">
    <property type="entry name" value="TPR-like"/>
    <property type="match status" value="1"/>
</dbReference>
<evidence type="ECO:0000256" key="2">
    <source>
        <dbReference type="ARBA" id="ARBA00012513"/>
    </source>
</evidence>